<dbReference type="SUPFAM" id="SSF50978">
    <property type="entry name" value="WD40 repeat-like"/>
    <property type="match status" value="1"/>
</dbReference>
<dbReference type="STRING" id="667725.A0A0L0FKR8"/>
<name>A0A0L0FKR8_9EUKA</name>
<dbReference type="RefSeq" id="XP_014150500.1">
    <property type="nucleotide sequence ID" value="XM_014295025.1"/>
</dbReference>
<dbReference type="InterPro" id="IPR036322">
    <property type="entry name" value="WD40_repeat_dom_sf"/>
</dbReference>
<dbReference type="AlphaFoldDB" id="A0A0L0FKR8"/>
<dbReference type="GO" id="GO:0045717">
    <property type="term" value="P:negative regulation of fatty acid biosynthetic process"/>
    <property type="evidence" value="ECO:0007669"/>
    <property type="project" value="TreeGrafter"/>
</dbReference>
<feature type="non-terminal residue" evidence="4">
    <location>
        <position position="215"/>
    </location>
</feature>
<dbReference type="PANTHER" id="PTHR15574:SF40">
    <property type="entry name" value="WD AND TETRATRICOPEPTIDE REPEATS PROTEIN 1"/>
    <property type="match status" value="1"/>
</dbReference>
<evidence type="ECO:0000256" key="1">
    <source>
        <dbReference type="ARBA" id="ARBA00022574"/>
    </source>
</evidence>
<evidence type="ECO:0000256" key="2">
    <source>
        <dbReference type="ARBA" id="ARBA00022737"/>
    </source>
</evidence>
<dbReference type="Proteomes" id="UP000054560">
    <property type="component" value="Unassembled WGS sequence"/>
</dbReference>
<dbReference type="eggNOG" id="KOG1310">
    <property type="taxonomic scope" value="Eukaryota"/>
</dbReference>
<accession>A0A0L0FKR8</accession>
<dbReference type="GeneID" id="25911413"/>
<dbReference type="SMART" id="SM00320">
    <property type="entry name" value="WD40"/>
    <property type="match status" value="3"/>
</dbReference>
<dbReference type="OrthoDB" id="4869960at2759"/>
<keyword evidence="2" id="KW-0677">Repeat</keyword>
<dbReference type="PROSITE" id="PS50082">
    <property type="entry name" value="WD_REPEATS_2"/>
    <property type="match status" value="2"/>
</dbReference>
<dbReference type="InterPro" id="IPR019775">
    <property type="entry name" value="WD40_repeat_CS"/>
</dbReference>
<evidence type="ECO:0000313" key="4">
    <source>
        <dbReference type="EMBL" id="KNC76598.1"/>
    </source>
</evidence>
<dbReference type="InterPro" id="IPR015943">
    <property type="entry name" value="WD40/YVTN_repeat-like_dom_sf"/>
</dbReference>
<evidence type="ECO:0000256" key="3">
    <source>
        <dbReference type="PROSITE-ProRule" id="PRU00221"/>
    </source>
</evidence>
<dbReference type="Gene3D" id="2.130.10.10">
    <property type="entry name" value="YVTN repeat-like/Quinoprotein amine dehydrogenase"/>
    <property type="match status" value="2"/>
</dbReference>
<dbReference type="InterPro" id="IPR045151">
    <property type="entry name" value="DCAF8"/>
</dbReference>
<protein>
    <submittedName>
        <fullName evidence="4">Uncharacterized protein</fullName>
    </submittedName>
</protein>
<dbReference type="PROSITE" id="PS00678">
    <property type="entry name" value="WD_REPEATS_1"/>
    <property type="match status" value="1"/>
</dbReference>
<reference evidence="4 5" key="1">
    <citation type="submission" date="2011-02" db="EMBL/GenBank/DDBJ databases">
        <title>The Genome Sequence of Sphaeroforma arctica JP610.</title>
        <authorList>
            <consortium name="The Broad Institute Genome Sequencing Platform"/>
            <person name="Russ C."/>
            <person name="Cuomo C."/>
            <person name="Young S.K."/>
            <person name="Zeng Q."/>
            <person name="Gargeya S."/>
            <person name="Alvarado L."/>
            <person name="Berlin A."/>
            <person name="Chapman S.B."/>
            <person name="Chen Z."/>
            <person name="Freedman E."/>
            <person name="Gellesch M."/>
            <person name="Goldberg J."/>
            <person name="Griggs A."/>
            <person name="Gujja S."/>
            <person name="Heilman E."/>
            <person name="Heiman D."/>
            <person name="Howarth C."/>
            <person name="Mehta T."/>
            <person name="Neiman D."/>
            <person name="Pearson M."/>
            <person name="Roberts A."/>
            <person name="Saif S."/>
            <person name="Shea T."/>
            <person name="Shenoy N."/>
            <person name="Sisk P."/>
            <person name="Stolte C."/>
            <person name="Sykes S."/>
            <person name="White J."/>
            <person name="Yandava C."/>
            <person name="Burger G."/>
            <person name="Gray M.W."/>
            <person name="Holland P.W.H."/>
            <person name="King N."/>
            <person name="Lang F.B.F."/>
            <person name="Roger A.J."/>
            <person name="Ruiz-Trillo I."/>
            <person name="Haas B."/>
            <person name="Nusbaum C."/>
            <person name="Birren B."/>
        </authorList>
    </citation>
    <scope>NUCLEOTIDE SEQUENCE [LARGE SCALE GENOMIC DNA]</scope>
    <source>
        <strain evidence="4 5">JP610</strain>
    </source>
</reference>
<dbReference type="Pfam" id="PF00400">
    <property type="entry name" value="WD40"/>
    <property type="match status" value="3"/>
</dbReference>
<feature type="repeat" description="WD" evidence="3">
    <location>
        <begin position="52"/>
        <end position="93"/>
    </location>
</feature>
<dbReference type="PROSITE" id="PS50294">
    <property type="entry name" value="WD_REPEATS_REGION"/>
    <property type="match status" value="1"/>
</dbReference>
<evidence type="ECO:0000313" key="5">
    <source>
        <dbReference type="Proteomes" id="UP000054560"/>
    </source>
</evidence>
<organism evidence="4 5">
    <name type="scientific">Sphaeroforma arctica JP610</name>
    <dbReference type="NCBI Taxonomy" id="667725"/>
    <lineage>
        <taxon>Eukaryota</taxon>
        <taxon>Ichthyosporea</taxon>
        <taxon>Ichthyophonida</taxon>
        <taxon>Sphaeroforma</taxon>
    </lineage>
</organism>
<dbReference type="GO" id="GO:0080008">
    <property type="term" value="C:Cul4-RING E3 ubiquitin ligase complex"/>
    <property type="evidence" value="ECO:0007669"/>
    <property type="project" value="TreeGrafter"/>
</dbReference>
<dbReference type="PANTHER" id="PTHR15574">
    <property type="entry name" value="WD REPEAT DOMAIN-CONTAINING FAMILY"/>
    <property type="match status" value="1"/>
</dbReference>
<keyword evidence="5" id="KW-1185">Reference proteome</keyword>
<proteinExistence type="predicted"/>
<gene>
    <name evidence="4" type="ORF">SARC_10909</name>
</gene>
<sequence>MVVTKPTGMHDTHHLMQLQRGLQTGLIKPADVVRRYRSNIGLLQRMEQTKELVGHAGCVNTIQWNSSGNMLLSGSDDTDLIVWDFPSGKIRHKWASGHVNNIFCAQFMESDKTVVSGARDGQVWVHSLAEGGKRLHRYECHTQDVKKIAMDPQTPSVFMSCSEDGTVRLYDLREHHTCAHTPCTSNIVVQHRSEINSVSVNPVAPHLFVVAGGSK</sequence>
<dbReference type="EMBL" id="KQ243033">
    <property type="protein sequence ID" value="KNC76598.1"/>
    <property type="molecule type" value="Genomic_DNA"/>
</dbReference>
<dbReference type="GO" id="GO:0005737">
    <property type="term" value="C:cytoplasm"/>
    <property type="evidence" value="ECO:0007669"/>
    <property type="project" value="TreeGrafter"/>
</dbReference>
<feature type="repeat" description="WD" evidence="3">
    <location>
        <begin position="138"/>
        <end position="173"/>
    </location>
</feature>
<keyword evidence="1 3" id="KW-0853">WD repeat</keyword>
<dbReference type="InterPro" id="IPR001680">
    <property type="entry name" value="WD40_rpt"/>
</dbReference>